<accession>A0ACB0IXV1</accession>
<protein>
    <submittedName>
        <fullName evidence="1">Uncharacterized protein</fullName>
    </submittedName>
</protein>
<dbReference type="Proteomes" id="UP001177021">
    <property type="component" value="Unassembled WGS sequence"/>
</dbReference>
<reference evidence="1" key="1">
    <citation type="submission" date="2023-10" db="EMBL/GenBank/DDBJ databases">
        <authorList>
            <person name="Rodriguez Cubillos JULIANA M."/>
            <person name="De Vega J."/>
        </authorList>
    </citation>
    <scope>NUCLEOTIDE SEQUENCE</scope>
</reference>
<sequence>MANTEWCNLFTHAVLECLTTTASDHYPLHLSWVQRDTDNIPPKKFKFENSWLLEPNFKQFMHQTWNSAEGTLLTQKLNNCATSLTKWSAANCQQTRKEIEKYRRKLEVVRAHVDATNLHYYNELRQRLDFLLVKDDMFWRQRAKTFWYREGDLNTHYFHATATTRKNKNRIVRLEDVHGNVCNSAEDIKGIAKDYFMNLFQQQNGERMPVINAVTSNISAEDNNDLTAPFSIAEFKDAVFSMEADKCPGPDGFNPGFYHNFWDLCGNEIFEAGCSWLECGAFPPSLNSTNIALIPKGDSQASMKDWRPISLCNVLYKIVAKVLANRLKPILEKCISENQSAFVPGRSILDNATAAIEIIHYMKSKTKGKKGEVALKLDISKAYDRIDWEYLKDIMAKMGFSQQWIGWVMLCVETVDYSIIVNGNLVGPVVPGRGLRQGDPLSPYLFIICAEGLSALIRQTENIGDLHGIKVCRRAPIISHLLFADDCFLFFKATVNEAIVLKNILSVYEAASGQAINLQKSEFYCSRNVHADLREEIAHQLGVTQVLGTGKYLGLPSMIGRSKKSTFKFIKDRIWKKINSWSSRHLSQAGREVMIKSILQSIPTYVMSIFLLPKTLLDDIEKMLNSFWWGHSGNNGRGLHWLSWERLSVSKDYGGMGFKNLQAFNMAMLGKHAWNLITRPSNLVTKLLKAKYFPNCDFFESSIGHNPSYVWRSIWSSKSLVKGGCRWTIGTGEHINIWEQHWLKEGMPLTTPSDMQQFGDITKVKDLMLINSKTWDFDKIRGIFDNITLRRIMQTPLYASVRDDKLVWKLEQDGVYSVRSAYKQCVNDAGYQDRHGVAGQWNNIWHAKIPPKVKNLIWRIGRDVLPTRKKLNSCGVQCPMHCVVCNNGDEDSTHVLFSCTRSIQCWQQAGLWAHIGTGLVANNNIAENLFSILHRLNKDQQELFCVLVWSIWKRRNNKVWENVTDSDQTVVERAKHLITSWRNAQQIRQSANITQPSPQQTVWTKPRHGRYKCNVDASFSLDRNKVGIGMCLRDDHGRFVTARTEWIEPIVDVEIGEVIGLLHALKWVEEMQIYDTDFEMDCKKIVDSLYGKRTYLSDLGAILNDCRNILASNLVNSDVKFIRRQANEVAHRLAGAATSLASFHNFITIPSCIYNIIINEMR</sequence>
<dbReference type="EMBL" id="CASHSV030000002">
    <property type="protein sequence ID" value="CAJ2636477.1"/>
    <property type="molecule type" value="Genomic_DNA"/>
</dbReference>
<keyword evidence="2" id="KW-1185">Reference proteome</keyword>
<proteinExistence type="predicted"/>
<name>A0ACB0IXV1_TRIPR</name>
<evidence type="ECO:0000313" key="2">
    <source>
        <dbReference type="Proteomes" id="UP001177021"/>
    </source>
</evidence>
<evidence type="ECO:0000313" key="1">
    <source>
        <dbReference type="EMBL" id="CAJ2636477.1"/>
    </source>
</evidence>
<organism evidence="1 2">
    <name type="scientific">Trifolium pratense</name>
    <name type="common">Red clover</name>
    <dbReference type="NCBI Taxonomy" id="57577"/>
    <lineage>
        <taxon>Eukaryota</taxon>
        <taxon>Viridiplantae</taxon>
        <taxon>Streptophyta</taxon>
        <taxon>Embryophyta</taxon>
        <taxon>Tracheophyta</taxon>
        <taxon>Spermatophyta</taxon>
        <taxon>Magnoliopsida</taxon>
        <taxon>eudicotyledons</taxon>
        <taxon>Gunneridae</taxon>
        <taxon>Pentapetalae</taxon>
        <taxon>rosids</taxon>
        <taxon>fabids</taxon>
        <taxon>Fabales</taxon>
        <taxon>Fabaceae</taxon>
        <taxon>Papilionoideae</taxon>
        <taxon>50 kb inversion clade</taxon>
        <taxon>NPAAA clade</taxon>
        <taxon>Hologalegina</taxon>
        <taxon>IRL clade</taxon>
        <taxon>Trifolieae</taxon>
        <taxon>Trifolium</taxon>
    </lineage>
</organism>
<comment type="caution">
    <text evidence="1">The sequence shown here is derived from an EMBL/GenBank/DDBJ whole genome shotgun (WGS) entry which is preliminary data.</text>
</comment>
<gene>
    <name evidence="1" type="ORF">MILVUS5_LOCUS6970</name>
</gene>